<evidence type="ECO:0000256" key="7">
    <source>
        <dbReference type="ARBA" id="ARBA00023136"/>
    </source>
</evidence>
<keyword evidence="6 9" id="KW-1133">Transmembrane helix</keyword>
<evidence type="ECO:0000256" key="5">
    <source>
        <dbReference type="ARBA" id="ARBA00022692"/>
    </source>
</evidence>
<reference evidence="10 11" key="1">
    <citation type="submission" date="2023-07" db="EMBL/GenBank/DDBJ databases">
        <title>Sorghum-associated microbial communities from plants grown in Nebraska, USA.</title>
        <authorList>
            <person name="Schachtman D."/>
        </authorList>
    </citation>
    <scope>NUCLEOTIDE SEQUENCE [LARGE SCALE GENOMIC DNA]</scope>
    <source>
        <strain evidence="10 11">CC523</strain>
    </source>
</reference>
<proteinExistence type="predicted"/>
<comment type="caution">
    <text evidence="10">The sequence shown here is derived from an EMBL/GenBank/DDBJ whole genome shotgun (WGS) entry which is preliminary data.</text>
</comment>
<evidence type="ECO:0000256" key="8">
    <source>
        <dbReference type="SAM" id="MobiDB-lite"/>
    </source>
</evidence>
<gene>
    <name evidence="10" type="ORF">J2T10_002733</name>
</gene>
<evidence type="ECO:0000313" key="10">
    <source>
        <dbReference type="EMBL" id="MDQ0103076.1"/>
    </source>
</evidence>
<dbReference type="RefSeq" id="WP_082924704.1">
    <property type="nucleotide sequence ID" value="NZ_BDDW01000011.1"/>
</dbReference>
<keyword evidence="3" id="KW-1003">Cell membrane</keyword>
<comment type="subcellular location">
    <subcellularLocation>
        <location evidence="1">Cell membrane</location>
        <topology evidence="1">Multi-pass membrane protein</topology>
    </subcellularLocation>
</comment>
<keyword evidence="11" id="KW-1185">Reference proteome</keyword>
<keyword evidence="2" id="KW-0813">Transport</keyword>
<feature type="transmembrane region" description="Helical" evidence="9">
    <location>
        <begin position="69"/>
        <end position="102"/>
    </location>
</feature>
<feature type="transmembrane region" description="Helical" evidence="9">
    <location>
        <begin position="182"/>
        <end position="204"/>
    </location>
</feature>
<evidence type="ECO:0000256" key="1">
    <source>
        <dbReference type="ARBA" id="ARBA00004651"/>
    </source>
</evidence>
<feature type="transmembrane region" description="Helical" evidence="9">
    <location>
        <begin position="282"/>
        <end position="306"/>
    </location>
</feature>
<evidence type="ECO:0000313" key="11">
    <source>
        <dbReference type="Proteomes" id="UP001244563"/>
    </source>
</evidence>
<organism evidence="10 11">
    <name type="scientific">Paenarthrobacter nicotinovorans</name>
    <name type="common">Arthrobacter nicotinovorans</name>
    <dbReference type="NCBI Taxonomy" id="29320"/>
    <lineage>
        <taxon>Bacteria</taxon>
        <taxon>Bacillati</taxon>
        <taxon>Actinomycetota</taxon>
        <taxon>Actinomycetes</taxon>
        <taxon>Micrococcales</taxon>
        <taxon>Micrococcaceae</taxon>
        <taxon>Paenarthrobacter</taxon>
    </lineage>
</organism>
<protein>
    <submittedName>
        <fullName evidence="10">Ribose transport system permease protein</fullName>
    </submittedName>
</protein>
<keyword evidence="7 9" id="KW-0472">Membrane</keyword>
<name>A0ABT9TPS8_PAENI</name>
<feature type="transmembrane region" description="Helical" evidence="9">
    <location>
        <begin position="318"/>
        <end position="337"/>
    </location>
</feature>
<evidence type="ECO:0000256" key="3">
    <source>
        <dbReference type="ARBA" id="ARBA00022475"/>
    </source>
</evidence>
<feature type="transmembrane region" description="Helical" evidence="9">
    <location>
        <begin position="36"/>
        <end position="57"/>
    </location>
</feature>
<dbReference type="PANTHER" id="PTHR32196:SF21">
    <property type="entry name" value="ABC TRANSPORTER PERMEASE PROTEIN YPHD-RELATED"/>
    <property type="match status" value="1"/>
</dbReference>
<dbReference type="PANTHER" id="PTHR32196">
    <property type="entry name" value="ABC TRANSPORTER PERMEASE PROTEIN YPHD-RELATED-RELATED"/>
    <property type="match status" value="1"/>
</dbReference>
<evidence type="ECO:0000256" key="2">
    <source>
        <dbReference type="ARBA" id="ARBA00022448"/>
    </source>
</evidence>
<feature type="transmembrane region" description="Helical" evidence="9">
    <location>
        <begin position="143"/>
        <end position="162"/>
    </location>
</feature>
<feature type="transmembrane region" description="Helical" evidence="9">
    <location>
        <begin position="114"/>
        <end position="136"/>
    </location>
</feature>
<accession>A0ABT9TPS8</accession>
<feature type="region of interest" description="Disordered" evidence="8">
    <location>
        <begin position="1"/>
        <end position="24"/>
    </location>
</feature>
<keyword evidence="4" id="KW-0997">Cell inner membrane</keyword>
<keyword evidence="5 9" id="KW-0812">Transmembrane</keyword>
<dbReference type="Proteomes" id="UP001244563">
    <property type="component" value="Unassembled WGS sequence"/>
</dbReference>
<evidence type="ECO:0000256" key="4">
    <source>
        <dbReference type="ARBA" id="ARBA00022519"/>
    </source>
</evidence>
<dbReference type="CDD" id="cd06579">
    <property type="entry name" value="TM_PBP1_transp_AraH_like"/>
    <property type="match status" value="1"/>
</dbReference>
<dbReference type="InterPro" id="IPR001851">
    <property type="entry name" value="ABC_transp_permease"/>
</dbReference>
<sequence length="343" mass="34805">MNPNVADTTEQREERSVGAAPTRTTPLTTLASGAGLPSLVLVAVVLVATVILAPNFFEIPNLTNVTRQASIVGVVAVGMTFVILTGGIDLSVGSIIAAVGVSSAVLANSGVPPWVAMLGGLVIGLTIGIVSGLGVTLLNIPPFIMTLAMLVVVRGVALKISGGSPKSFMSDSAWWSFFGSGRIGPVPGPLIIFLIVATTAWVVLRYTPFGRKVYAIGGNIEVARLAGVRVDRVRVAVYGISGVTAAIAGVMTTAQLSVGAPTAGNLAELEAIAAVVIGGTSLMGGVGGVLGTVLGALLLAVLANLLNLLGVGPFDQQIVRGIIIVVAVIITSTSLRLRFKRQG</sequence>
<dbReference type="EMBL" id="JAUSSW010000007">
    <property type="protein sequence ID" value="MDQ0103076.1"/>
    <property type="molecule type" value="Genomic_DNA"/>
</dbReference>
<evidence type="ECO:0000256" key="9">
    <source>
        <dbReference type="SAM" id="Phobius"/>
    </source>
</evidence>
<dbReference type="Pfam" id="PF02653">
    <property type="entry name" value="BPD_transp_2"/>
    <property type="match status" value="1"/>
</dbReference>
<evidence type="ECO:0000256" key="6">
    <source>
        <dbReference type="ARBA" id="ARBA00022989"/>
    </source>
</evidence>